<dbReference type="AlphaFoldDB" id="A0AA41T0K1"/>
<evidence type="ECO:0000313" key="2">
    <source>
        <dbReference type="EMBL" id="MBZ3883948.1"/>
    </source>
</evidence>
<dbReference type="PROSITE" id="PS51257">
    <property type="entry name" value="PROKAR_LIPOPROTEIN"/>
    <property type="match status" value="1"/>
</dbReference>
<accession>A0AA41T0K1</accession>
<name>A0AA41T0K1_SCICA</name>
<feature type="region of interest" description="Disordered" evidence="1">
    <location>
        <begin position="56"/>
        <end position="138"/>
    </location>
</feature>
<proteinExistence type="predicted"/>
<dbReference type="EMBL" id="JAATJV010390774">
    <property type="protein sequence ID" value="MBZ3883948.1"/>
    <property type="molecule type" value="Genomic_DNA"/>
</dbReference>
<gene>
    <name evidence="2" type="ORF">SUZIE_175490</name>
</gene>
<sequence length="155" mass="16623">MSTWRAKLTKGLKSPSGRMHPFPCSALLACFGNTRENAPFDQSSAADTHSTIYVQPMAKVGKHPSHPKAEERAPEKRQDSGTHAERNGSANRNSSKRSTVQPAATPEGLSRSPDDEPDCKAATFQASIPRPSIIGTPKVSVSNFLTDGMASEGEF</sequence>
<evidence type="ECO:0000313" key="3">
    <source>
        <dbReference type="Proteomes" id="UP001166674"/>
    </source>
</evidence>
<comment type="caution">
    <text evidence="2">The sequence shown here is derived from an EMBL/GenBank/DDBJ whole genome shotgun (WGS) entry which is preliminary data.</text>
</comment>
<keyword evidence="3" id="KW-1185">Reference proteome</keyword>
<feature type="compositionally biased region" description="Polar residues" evidence="1">
    <location>
        <begin position="88"/>
        <end position="102"/>
    </location>
</feature>
<dbReference type="Proteomes" id="UP001166674">
    <property type="component" value="Unassembled WGS sequence"/>
</dbReference>
<feature type="region of interest" description="Disordered" evidence="1">
    <location>
        <begin position="1"/>
        <end position="24"/>
    </location>
</feature>
<feature type="compositionally biased region" description="Basic and acidic residues" evidence="1">
    <location>
        <begin position="67"/>
        <end position="86"/>
    </location>
</feature>
<organism evidence="2 3">
    <name type="scientific">Sciurus carolinensis</name>
    <name type="common">Eastern gray squirrel</name>
    <dbReference type="NCBI Taxonomy" id="30640"/>
    <lineage>
        <taxon>Eukaryota</taxon>
        <taxon>Metazoa</taxon>
        <taxon>Chordata</taxon>
        <taxon>Craniata</taxon>
        <taxon>Vertebrata</taxon>
        <taxon>Euteleostomi</taxon>
        <taxon>Mammalia</taxon>
        <taxon>Eutheria</taxon>
        <taxon>Euarchontoglires</taxon>
        <taxon>Glires</taxon>
        <taxon>Rodentia</taxon>
        <taxon>Sciuromorpha</taxon>
        <taxon>Sciuridae</taxon>
        <taxon>Sciurinae</taxon>
        <taxon>Sciurini</taxon>
        <taxon>Sciurus</taxon>
    </lineage>
</organism>
<protein>
    <submittedName>
        <fullName evidence="2">Uncharacterized protein</fullName>
    </submittedName>
</protein>
<evidence type="ECO:0000256" key="1">
    <source>
        <dbReference type="SAM" id="MobiDB-lite"/>
    </source>
</evidence>
<reference evidence="2" key="1">
    <citation type="submission" date="2020-03" db="EMBL/GenBank/DDBJ databases">
        <title>Studies in the Genomics of Life Span.</title>
        <authorList>
            <person name="Glass D."/>
        </authorList>
    </citation>
    <scope>NUCLEOTIDE SEQUENCE</scope>
    <source>
        <strain evidence="2">SUZIE</strain>
        <tissue evidence="2">Muscle</tissue>
    </source>
</reference>